<dbReference type="RefSeq" id="WP_252794848.1">
    <property type="nucleotide sequence ID" value="NZ_CP097121.1"/>
</dbReference>
<accession>A0ABY5BV05</accession>
<evidence type="ECO:0000313" key="2">
    <source>
        <dbReference type="EMBL" id="USS90339.1"/>
    </source>
</evidence>
<dbReference type="EC" id="2.4.-.-" evidence="2"/>
<organism evidence="2 3">
    <name type="scientific">Fructilactobacillus carniphilus</name>
    <dbReference type="NCBI Taxonomy" id="2940297"/>
    <lineage>
        <taxon>Bacteria</taxon>
        <taxon>Bacillati</taxon>
        <taxon>Bacillota</taxon>
        <taxon>Bacilli</taxon>
        <taxon>Lactobacillales</taxon>
        <taxon>Lactobacillaceae</taxon>
        <taxon>Fructilactobacillus</taxon>
    </lineage>
</organism>
<dbReference type="Gene3D" id="3.90.550.10">
    <property type="entry name" value="Spore Coat Polysaccharide Biosynthesis Protein SpsA, Chain A"/>
    <property type="match status" value="1"/>
</dbReference>
<dbReference type="Proteomes" id="UP001056164">
    <property type="component" value="Chromosome"/>
</dbReference>
<dbReference type="CDD" id="cd00761">
    <property type="entry name" value="Glyco_tranf_GTA_type"/>
    <property type="match status" value="1"/>
</dbReference>
<dbReference type="EMBL" id="CP097121">
    <property type="protein sequence ID" value="USS90339.1"/>
    <property type="molecule type" value="Genomic_DNA"/>
</dbReference>
<keyword evidence="3" id="KW-1185">Reference proteome</keyword>
<dbReference type="PANTHER" id="PTHR22916">
    <property type="entry name" value="GLYCOSYLTRANSFERASE"/>
    <property type="match status" value="1"/>
</dbReference>
<gene>
    <name evidence="2" type="ORF">M3M37_05720</name>
</gene>
<sequence>MNDFDISIIMPAYNSEKTIGRAIDSIIKQKTKYKFELIVVDDGSKDNTIQIVKRKAANGNNINLLLQDHQFQAKARNLGIKKAKGKFIMFADDDDLYLHGFIEKMGNSIAEKQLVIAGIQKENNGEINLETNSLLESADSKEQLIGIYLTKNQEMDVGLWNKIFIKKVIEDNNISMSNDNFFEDSLFVLDYLLAINYRKIYFINEPLYDLKKRNGSTTNTFDSKLLEKCHNYINKVSLLVNENHLKQFLPAFKARIYLFYIHRNILTNQAWTSKQQVKILKPYISLETFKNLQVKYGIALLIARFLPQIYINLYKHKN</sequence>
<evidence type="ECO:0000313" key="3">
    <source>
        <dbReference type="Proteomes" id="UP001056164"/>
    </source>
</evidence>
<dbReference type="GO" id="GO:0016757">
    <property type="term" value="F:glycosyltransferase activity"/>
    <property type="evidence" value="ECO:0007669"/>
    <property type="project" value="UniProtKB-KW"/>
</dbReference>
<feature type="domain" description="Glycosyltransferase 2-like" evidence="1">
    <location>
        <begin position="7"/>
        <end position="135"/>
    </location>
</feature>
<dbReference type="Pfam" id="PF00535">
    <property type="entry name" value="Glycos_transf_2"/>
    <property type="match status" value="1"/>
</dbReference>
<name>A0ABY5BV05_9LACO</name>
<dbReference type="InterPro" id="IPR001173">
    <property type="entry name" value="Glyco_trans_2-like"/>
</dbReference>
<dbReference type="SUPFAM" id="SSF53448">
    <property type="entry name" value="Nucleotide-diphospho-sugar transferases"/>
    <property type="match status" value="1"/>
</dbReference>
<protein>
    <submittedName>
        <fullName evidence="2">Glycosyltransferase</fullName>
        <ecNumber evidence="2">2.4.-.-</ecNumber>
    </submittedName>
</protein>
<proteinExistence type="predicted"/>
<keyword evidence="2" id="KW-0808">Transferase</keyword>
<keyword evidence="2" id="KW-0328">Glycosyltransferase</keyword>
<dbReference type="InterPro" id="IPR029044">
    <property type="entry name" value="Nucleotide-diphossugar_trans"/>
</dbReference>
<dbReference type="PANTHER" id="PTHR22916:SF3">
    <property type="entry name" value="UDP-GLCNAC:BETAGAL BETA-1,3-N-ACETYLGLUCOSAMINYLTRANSFERASE-LIKE PROTEIN 1"/>
    <property type="match status" value="1"/>
</dbReference>
<evidence type="ECO:0000259" key="1">
    <source>
        <dbReference type="Pfam" id="PF00535"/>
    </source>
</evidence>
<reference evidence="2" key="1">
    <citation type="submission" date="2022-05" db="EMBL/GenBank/DDBJ databases">
        <authorList>
            <person name="Oliphant S.A."/>
            <person name="Watson-Haigh N.S."/>
            <person name="Sumby K.M."/>
            <person name="Gardner J.M."/>
            <person name="Jiranek V."/>
        </authorList>
    </citation>
    <scope>NUCLEOTIDE SEQUENCE</scope>
    <source>
        <strain evidence="2">KI4_A6</strain>
    </source>
</reference>